<comment type="cofactor">
    <cofactor evidence="1">
        <name>Mg(2+)</name>
        <dbReference type="ChEBI" id="CHEBI:18420"/>
    </cofactor>
</comment>
<dbReference type="InterPro" id="IPR036412">
    <property type="entry name" value="HAD-like_sf"/>
</dbReference>
<evidence type="ECO:0000256" key="3">
    <source>
        <dbReference type="ARBA" id="ARBA00022723"/>
    </source>
</evidence>
<dbReference type="InterPro" id="IPR051600">
    <property type="entry name" value="Beta-PGM-like"/>
</dbReference>
<proteinExistence type="inferred from homology"/>
<organism evidence="5 6">
    <name type="scientific">Candidatus Kirkpatrickella diaphorinae</name>
    <dbReference type="NCBI Taxonomy" id="2984322"/>
    <lineage>
        <taxon>Bacteria</taxon>
        <taxon>Pseudomonadati</taxon>
        <taxon>Pseudomonadota</taxon>
        <taxon>Alphaproteobacteria</taxon>
        <taxon>Acetobacterales</taxon>
        <taxon>Acetobacteraceae</taxon>
        <taxon>Candidatus Kirkpatrickella</taxon>
    </lineage>
</organism>
<evidence type="ECO:0000313" key="6">
    <source>
        <dbReference type="Proteomes" id="UP001163831"/>
    </source>
</evidence>
<evidence type="ECO:0000313" key="5">
    <source>
        <dbReference type="EMBL" id="UYH51051.1"/>
    </source>
</evidence>
<dbReference type="EMBL" id="CP107052">
    <property type="protein sequence ID" value="UYH51051.1"/>
    <property type="molecule type" value="Genomic_DNA"/>
</dbReference>
<dbReference type="SUPFAM" id="SSF56784">
    <property type="entry name" value="HAD-like"/>
    <property type="match status" value="1"/>
</dbReference>
<sequence>MTENSIPPTLKLIIFDCDGVLIDSEDASSRLIAEVATSCGVKMTPKQALARFSGTQFSVVKKALEADLQKSLPDDLVAQMQARMVAMMKAEARPVNGVAALLNDVKALGYAFRVASNSSREEMDAKFARAGLKHFFPDDRIHSAFDVPRAKPAPDVYLAAAAAEHRSVQECLVVEDSLPGAKAAEQAGMACFFLREDGQRPVDAPLNLTVIRSLSELGQALKNVKGKT</sequence>
<dbReference type="SFLD" id="SFLDG01135">
    <property type="entry name" value="C1.5.6:_HAD__Beta-PGM__Phospha"/>
    <property type="match status" value="1"/>
</dbReference>
<keyword evidence="4" id="KW-0460">Magnesium</keyword>
<dbReference type="NCBIfam" id="TIGR01509">
    <property type="entry name" value="HAD-SF-IA-v3"/>
    <property type="match status" value="1"/>
</dbReference>
<evidence type="ECO:0000256" key="4">
    <source>
        <dbReference type="ARBA" id="ARBA00022842"/>
    </source>
</evidence>
<dbReference type="Proteomes" id="UP001163831">
    <property type="component" value="Chromosome"/>
</dbReference>
<dbReference type="SFLD" id="SFLDS00003">
    <property type="entry name" value="Haloacid_Dehalogenase"/>
    <property type="match status" value="1"/>
</dbReference>
<dbReference type="SFLD" id="SFLDG01129">
    <property type="entry name" value="C1.5:_HAD__Beta-PGM__Phosphata"/>
    <property type="match status" value="1"/>
</dbReference>
<dbReference type="Gene3D" id="1.10.150.240">
    <property type="entry name" value="Putative phosphatase, domain 2"/>
    <property type="match status" value="1"/>
</dbReference>
<accession>A0ABY6GJ24</accession>
<keyword evidence="3" id="KW-0479">Metal-binding</keyword>
<comment type="similarity">
    <text evidence="2">Belongs to the HAD-like hydrolase superfamily. CbbY/CbbZ/Gph/YieH family.</text>
</comment>
<dbReference type="Gene3D" id="3.40.50.1000">
    <property type="entry name" value="HAD superfamily/HAD-like"/>
    <property type="match status" value="1"/>
</dbReference>
<name>A0ABY6GJ24_9PROT</name>
<dbReference type="InterPro" id="IPR023198">
    <property type="entry name" value="PGP-like_dom2"/>
</dbReference>
<dbReference type="PANTHER" id="PTHR46193:SF10">
    <property type="entry name" value="6-PHOSPHOGLUCONATE PHOSPHATASE"/>
    <property type="match status" value="1"/>
</dbReference>
<dbReference type="RefSeq" id="WP_319806644.1">
    <property type="nucleotide sequence ID" value="NZ_CP107052.1"/>
</dbReference>
<dbReference type="InterPro" id="IPR023214">
    <property type="entry name" value="HAD_sf"/>
</dbReference>
<protein>
    <submittedName>
        <fullName evidence="5">HAD family phosphatase</fullName>
    </submittedName>
</protein>
<evidence type="ECO:0000256" key="2">
    <source>
        <dbReference type="ARBA" id="ARBA00006171"/>
    </source>
</evidence>
<keyword evidence="6" id="KW-1185">Reference proteome</keyword>
<reference evidence="5" key="1">
    <citation type="submission" date="2022-10" db="EMBL/GenBank/DDBJ databases">
        <title>Candidatus Kirkpatrella diaphorinas gen. nov., sp. nov., an uncultured endosymbiont identified in a population of Diaphorina citri from Hawaii.</title>
        <authorList>
            <person name="Henry E.M."/>
            <person name="Carlson C.R."/>
            <person name="Kuo Y.-W."/>
        </authorList>
    </citation>
    <scope>NUCLEOTIDE SEQUENCE</scope>
    <source>
        <strain evidence="5">CADCRV1</strain>
    </source>
</reference>
<dbReference type="Pfam" id="PF13419">
    <property type="entry name" value="HAD_2"/>
    <property type="match status" value="1"/>
</dbReference>
<dbReference type="PANTHER" id="PTHR46193">
    <property type="entry name" value="6-PHOSPHOGLUCONATE PHOSPHATASE"/>
    <property type="match status" value="1"/>
</dbReference>
<dbReference type="InterPro" id="IPR041492">
    <property type="entry name" value="HAD_2"/>
</dbReference>
<dbReference type="InterPro" id="IPR006439">
    <property type="entry name" value="HAD-SF_hydro_IA"/>
</dbReference>
<gene>
    <name evidence="5" type="ORF">N5W20_08150</name>
</gene>
<evidence type="ECO:0000256" key="1">
    <source>
        <dbReference type="ARBA" id="ARBA00001946"/>
    </source>
</evidence>